<evidence type="ECO:0000256" key="2">
    <source>
        <dbReference type="SAM" id="Phobius"/>
    </source>
</evidence>
<comment type="caution">
    <text evidence="3">The sequence shown here is derived from an EMBL/GenBank/DDBJ whole genome shotgun (WGS) entry which is preliminary data.</text>
</comment>
<accession>X6L928</accession>
<evidence type="ECO:0000256" key="1">
    <source>
        <dbReference type="SAM" id="MobiDB-lite"/>
    </source>
</evidence>
<keyword evidence="2" id="KW-0472">Membrane</keyword>
<name>X6L928_RETFI</name>
<organism evidence="3 4">
    <name type="scientific">Reticulomyxa filosa</name>
    <dbReference type="NCBI Taxonomy" id="46433"/>
    <lineage>
        <taxon>Eukaryota</taxon>
        <taxon>Sar</taxon>
        <taxon>Rhizaria</taxon>
        <taxon>Retaria</taxon>
        <taxon>Foraminifera</taxon>
        <taxon>Monothalamids</taxon>
        <taxon>Reticulomyxidae</taxon>
        <taxon>Reticulomyxa</taxon>
    </lineage>
</organism>
<evidence type="ECO:0000313" key="3">
    <source>
        <dbReference type="EMBL" id="ETN98542.1"/>
    </source>
</evidence>
<proteinExistence type="predicted"/>
<evidence type="ECO:0000313" key="4">
    <source>
        <dbReference type="Proteomes" id="UP000023152"/>
    </source>
</evidence>
<feature type="transmembrane region" description="Helical" evidence="2">
    <location>
        <begin position="175"/>
        <end position="195"/>
    </location>
</feature>
<feature type="compositionally biased region" description="Polar residues" evidence="1">
    <location>
        <begin position="1"/>
        <end position="11"/>
    </location>
</feature>
<keyword evidence="2" id="KW-1133">Transmembrane helix</keyword>
<dbReference type="Proteomes" id="UP000023152">
    <property type="component" value="Unassembled WGS sequence"/>
</dbReference>
<reference evidence="3 4" key="1">
    <citation type="journal article" date="2013" name="Curr. Biol.">
        <title>The Genome of the Foraminiferan Reticulomyxa filosa.</title>
        <authorList>
            <person name="Glockner G."/>
            <person name="Hulsmann N."/>
            <person name="Schleicher M."/>
            <person name="Noegel A.A."/>
            <person name="Eichinger L."/>
            <person name="Gallinger C."/>
            <person name="Pawlowski J."/>
            <person name="Sierra R."/>
            <person name="Euteneuer U."/>
            <person name="Pillet L."/>
            <person name="Moustafa A."/>
            <person name="Platzer M."/>
            <person name="Groth M."/>
            <person name="Szafranski K."/>
            <person name="Schliwa M."/>
        </authorList>
    </citation>
    <scope>NUCLEOTIDE SEQUENCE [LARGE SCALE GENOMIC DNA]</scope>
</reference>
<protein>
    <submittedName>
        <fullName evidence="3">Uncharacterized protein</fullName>
    </submittedName>
</protein>
<keyword evidence="4" id="KW-1185">Reference proteome</keyword>
<dbReference type="AlphaFoldDB" id="X6L928"/>
<gene>
    <name evidence="3" type="ORF">RFI_38952</name>
</gene>
<feature type="region of interest" description="Disordered" evidence="1">
    <location>
        <begin position="1"/>
        <end position="24"/>
    </location>
</feature>
<sequence length="247" mass="29291">MGISTSHNNEVLQKRESSDNTHLLNTRQAEPLTLYLTEISTEYSRVQHNKDAVGFGICTLPDKLSMATTRHEVIKMQIDKRYNQKEVSAYWCVVSRGVHESGTGSKKGNDFFQEVPLDQYIDTKEPNEYAFFFYDLILTLVDRHSNSCLHVTWRVVNYSSTNRKLFLFSPKCEHLLIFESICIFITLPLIPTSYFLCMYIYYIYIYVYIYTYTYTYILYSFISQNKQTNQINIKMKFLYLFWFVCLF</sequence>
<feature type="transmembrane region" description="Helical" evidence="2">
    <location>
        <begin position="201"/>
        <end position="222"/>
    </location>
</feature>
<keyword evidence="2" id="KW-0812">Transmembrane</keyword>
<dbReference type="EMBL" id="ASPP01046430">
    <property type="protein sequence ID" value="ETN98542.1"/>
    <property type="molecule type" value="Genomic_DNA"/>
</dbReference>